<evidence type="ECO:0000313" key="1">
    <source>
        <dbReference type="EMBL" id="KAF4149948.1"/>
    </source>
</evidence>
<dbReference type="EMBL" id="JAACNO010000105">
    <property type="protein sequence ID" value="KAF4149948.1"/>
    <property type="molecule type" value="Genomic_DNA"/>
</dbReference>
<dbReference type="AlphaFoldDB" id="A0A8S9VH02"/>
<name>A0A8S9VH02_PHYIN</name>
<sequence length="120" mass="13663">MKRKKILFLCDGSHLTFPRDGQIPEQTMAESGEEGLCHYLHASLNMRRAPRTFGGVARECLLQEEEDVDIEKRDLLGEIQQIFDTEVVIVFSITNLLIAPSGWKQSLHLDLSWKTLCCVC</sequence>
<evidence type="ECO:0000313" key="2">
    <source>
        <dbReference type="Proteomes" id="UP000704712"/>
    </source>
</evidence>
<accession>A0A8S9VH02</accession>
<comment type="caution">
    <text evidence="1">The sequence shown here is derived from an EMBL/GenBank/DDBJ whole genome shotgun (WGS) entry which is preliminary data.</text>
</comment>
<gene>
    <name evidence="1" type="ORF">GN958_ATG00887</name>
</gene>
<protein>
    <submittedName>
        <fullName evidence="1">Uncharacterized protein</fullName>
    </submittedName>
</protein>
<reference evidence="1" key="1">
    <citation type="submission" date="2020-03" db="EMBL/GenBank/DDBJ databases">
        <title>Hybrid Assembly of Korean Phytophthora infestans isolates.</title>
        <authorList>
            <person name="Prokchorchik M."/>
            <person name="Lee Y."/>
            <person name="Seo J."/>
            <person name="Cho J.-H."/>
            <person name="Park Y.-E."/>
            <person name="Jang D.-C."/>
            <person name="Im J.-S."/>
            <person name="Choi J.-G."/>
            <person name="Park H.-J."/>
            <person name="Lee G.-B."/>
            <person name="Lee Y.-G."/>
            <person name="Hong S.-Y."/>
            <person name="Cho K."/>
            <person name="Sohn K.H."/>
        </authorList>
    </citation>
    <scope>NUCLEOTIDE SEQUENCE</scope>
    <source>
        <strain evidence="1">KR_2_A2</strain>
    </source>
</reference>
<proteinExistence type="predicted"/>
<dbReference type="Proteomes" id="UP000704712">
    <property type="component" value="Unassembled WGS sequence"/>
</dbReference>
<organism evidence="1 2">
    <name type="scientific">Phytophthora infestans</name>
    <name type="common">Potato late blight agent</name>
    <name type="synonym">Botrytis infestans</name>
    <dbReference type="NCBI Taxonomy" id="4787"/>
    <lineage>
        <taxon>Eukaryota</taxon>
        <taxon>Sar</taxon>
        <taxon>Stramenopiles</taxon>
        <taxon>Oomycota</taxon>
        <taxon>Peronosporomycetes</taxon>
        <taxon>Peronosporales</taxon>
        <taxon>Peronosporaceae</taxon>
        <taxon>Phytophthora</taxon>
    </lineage>
</organism>